<sequence length="148" mass="17064">MYQRGRRLGKVEDAVGRAELQKNVVVVGILSVLGRFLLRDSGFWRCAISYLRPVKSRLQCYFAPISLRINQFCCCMQKMVNAIKGLFISCDIPMAQFIINMNASLPASQRFILHILDDTHMFVQPHFGEMIKSRISEFRDQNTYEKPA</sequence>
<evidence type="ECO:0000256" key="5">
    <source>
        <dbReference type="ARBA" id="ARBA00023163"/>
    </source>
</evidence>
<evidence type="ECO:0000313" key="9">
    <source>
        <dbReference type="EMBL" id="MQL92473.1"/>
    </source>
</evidence>
<dbReference type="Proteomes" id="UP000652761">
    <property type="component" value="Unassembled WGS sequence"/>
</dbReference>
<evidence type="ECO:0000256" key="2">
    <source>
        <dbReference type="ARBA" id="ARBA00007470"/>
    </source>
</evidence>
<comment type="function">
    <text evidence="8">In NER, TFIIH acts by opening DNA around the lesion to allow the excision of the damaged oligonucleotide and its replacement by a new DNA fragment. In transcription, TFIIH has an essential role in transcription initiation. When the pre-initiation complex (PIC) has been established, TFIIH is required for promoter opening and promoter escape.</text>
</comment>
<dbReference type="PANTHER" id="PTHR28580:SF1">
    <property type="entry name" value="GENERAL TRANSCRIPTION FACTOR IIH SUBUNIT 5"/>
    <property type="match status" value="1"/>
</dbReference>
<dbReference type="AlphaFoldDB" id="A0A843VJH3"/>
<comment type="subunit">
    <text evidence="8">Component of the 7-subunit TFIIH core complex.</text>
</comment>
<proteinExistence type="inferred from homology"/>
<comment type="caution">
    <text evidence="9">The sequence shown here is derived from an EMBL/GenBank/DDBJ whole genome shotgun (WGS) entry which is preliminary data.</text>
</comment>
<name>A0A843VJH3_COLES</name>
<gene>
    <name evidence="9" type="ORF">Taro_025094</name>
</gene>
<dbReference type="Gene3D" id="3.30.70.1220">
    <property type="entry name" value="TFB5-like"/>
    <property type="match status" value="1"/>
</dbReference>
<organism evidence="9 10">
    <name type="scientific">Colocasia esculenta</name>
    <name type="common">Wild taro</name>
    <name type="synonym">Arum esculentum</name>
    <dbReference type="NCBI Taxonomy" id="4460"/>
    <lineage>
        <taxon>Eukaryota</taxon>
        <taxon>Viridiplantae</taxon>
        <taxon>Streptophyta</taxon>
        <taxon>Embryophyta</taxon>
        <taxon>Tracheophyta</taxon>
        <taxon>Spermatophyta</taxon>
        <taxon>Magnoliopsida</taxon>
        <taxon>Liliopsida</taxon>
        <taxon>Araceae</taxon>
        <taxon>Aroideae</taxon>
        <taxon>Colocasieae</taxon>
        <taxon>Colocasia</taxon>
    </lineage>
</organism>
<keyword evidence="10" id="KW-1185">Reference proteome</keyword>
<keyword evidence="4 8" id="KW-0805">Transcription regulation</keyword>
<keyword evidence="7 8" id="KW-0539">Nucleus</keyword>
<comment type="subcellular location">
    <subcellularLocation>
        <location evidence="1 8">Nucleus</location>
    </subcellularLocation>
</comment>
<dbReference type="InterPro" id="IPR009400">
    <property type="entry name" value="TFIIH_TTDA/Tfb5"/>
</dbReference>
<dbReference type="PANTHER" id="PTHR28580">
    <property type="entry name" value="GENERAL TRANSCRIPTION FACTOR IIH SUBUNIT 5"/>
    <property type="match status" value="1"/>
</dbReference>
<accession>A0A843VJH3</accession>
<keyword evidence="3 8" id="KW-0227">DNA damage</keyword>
<evidence type="ECO:0000256" key="8">
    <source>
        <dbReference type="RuleBase" id="RU368032"/>
    </source>
</evidence>
<dbReference type="OrthoDB" id="354at2759"/>
<dbReference type="Pfam" id="PF06331">
    <property type="entry name" value="Tfb5"/>
    <property type="match status" value="1"/>
</dbReference>
<dbReference type="SMART" id="SM01395">
    <property type="entry name" value="Tbf5"/>
    <property type="match status" value="1"/>
</dbReference>
<keyword evidence="5 8" id="KW-0804">Transcription</keyword>
<evidence type="ECO:0000256" key="1">
    <source>
        <dbReference type="ARBA" id="ARBA00004123"/>
    </source>
</evidence>
<keyword evidence="6 8" id="KW-0234">DNA repair</keyword>
<reference evidence="9" key="1">
    <citation type="submission" date="2017-07" db="EMBL/GenBank/DDBJ databases">
        <title>Taro Niue Genome Assembly and Annotation.</title>
        <authorList>
            <person name="Atibalentja N."/>
            <person name="Keating K."/>
            <person name="Fields C.J."/>
        </authorList>
    </citation>
    <scope>NUCLEOTIDE SEQUENCE</scope>
    <source>
        <strain evidence="9">Niue_2</strain>
        <tissue evidence="9">Leaf</tissue>
    </source>
</reference>
<dbReference type="GO" id="GO:0000439">
    <property type="term" value="C:transcription factor TFIIH core complex"/>
    <property type="evidence" value="ECO:0007669"/>
    <property type="project" value="UniProtKB-UniRule"/>
</dbReference>
<evidence type="ECO:0000256" key="7">
    <source>
        <dbReference type="ARBA" id="ARBA00023242"/>
    </source>
</evidence>
<evidence type="ECO:0000256" key="3">
    <source>
        <dbReference type="ARBA" id="ARBA00022763"/>
    </source>
</evidence>
<dbReference type="GO" id="GO:0005675">
    <property type="term" value="C:transcription factor TFIIH holo complex"/>
    <property type="evidence" value="ECO:0007669"/>
    <property type="project" value="TreeGrafter"/>
</dbReference>
<comment type="similarity">
    <text evidence="2 8">Belongs to the TFB5 family.</text>
</comment>
<evidence type="ECO:0000256" key="4">
    <source>
        <dbReference type="ARBA" id="ARBA00023015"/>
    </source>
</evidence>
<dbReference type="FunFam" id="3.30.70.1220:FF:000003">
    <property type="entry name" value="General transcription and DNA repair factor IIH subunit TFB5"/>
    <property type="match status" value="1"/>
</dbReference>
<evidence type="ECO:0000256" key="6">
    <source>
        <dbReference type="ARBA" id="ARBA00023204"/>
    </source>
</evidence>
<evidence type="ECO:0000313" key="10">
    <source>
        <dbReference type="Proteomes" id="UP000652761"/>
    </source>
</evidence>
<dbReference type="EMBL" id="NMUH01001450">
    <property type="protein sequence ID" value="MQL92473.1"/>
    <property type="molecule type" value="Genomic_DNA"/>
</dbReference>
<protein>
    <recommendedName>
        <fullName evidence="8">General transcription and DNA repair factor IIH subunit TFB5</fullName>
    </recommendedName>
</protein>
<dbReference type="GO" id="GO:0006294">
    <property type="term" value="P:nucleotide-excision repair, preincision complex assembly"/>
    <property type="evidence" value="ECO:0007669"/>
    <property type="project" value="TreeGrafter"/>
</dbReference>
<dbReference type="GO" id="GO:0006367">
    <property type="term" value="P:transcription initiation at RNA polymerase II promoter"/>
    <property type="evidence" value="ECO:0007669"/>
    <property type="project" value="UniProtKB-UniRule"/>
</dbReference>
<dbReference type="InterPro" id="IPR035935">
    <property type="entry name" value="TFB5-like_sf"/>
</dbReference>
<dbReference type="SUPFAM" id="SSF142897">
    <property type="entry name" value="TFB5-like"/>
    <property type="match status" value="1"/>
</dbReference>